<dbReference type="SUPFAM" id="SSF51658">
    <property type="entry name" value="Xylose isomerase-like"/>
    <property type="match status" value="1"/>
</dbReference>
<dbReference type="Pfam" id="PF05114">
    <property type="entry name" value="MbnB_TglH_ChrH"/>
    <property type="match status" value="1"/>
</dbReference>
<dbReference type="AlphaFoldDB" id="A0A9X1IMQ2"/>
<dbReference type="InterPro" id="IPR036237">
    <property type="entry name" value="Xyl_isomerase-like_sf"/>
</dbReference>
<sequence length="295" mass="33039">MPSFAQPSQDATASSGFLSSSGVSLKPAYYHEILNTLPALGFFEIHAENYLSQGGPARHYLYKIREQYEITAHGVGLSIGGERLLDKTHLARVVQLVNDLQPAVFSEHLAWSTHDQGFFNDLLPVAYDESTLQRVCDHIDQLQNALQRQVLIENPATYFEFNHSDLSEIDFIAAMVKRSGCGLLLDINNVEVSCFNRQADPYDYLDTFPTEAVGQIHLAGHTLDPNPSVPLKIDSHDQAVCDQVWALYEHALAHMGDRPTLIERDGNLPPFEQLLAEVQQANQVRSRIRRGQHHA</sequence>
<dbReference type="RefSeq" id="WP_226754478.1">
    <property type="nucleotide sequence ID" value="NZ_JAJATW010000012.1"/>
</dbReference>
<evidence type="ECO:0000313" key="1">
    <source>
        <dbReference type="EMBL" id="MCB5162127.1"/>
    </source>
</evidence>
<organism evidence="1 2">
    <name type="scientific">Marinomonas algarum</name>
    <dbReference type="NCBI Taxonomy" id="2883105"/>
    <lineage>
        <taxon>Bacteria</taxon>
        <taxon>Pseudomonadati</taxon>
        <taxon>Pseudomonadota</taxon>
        <taxon>Gammaproteobacteria</taxon>
        <taxon>Oceanospirillales</taxon>
        <taxon>Oceanospirillaceae</taxon>
        <taxon>Marinomonas</taxon>
    </lineage>
</organism>
<protein>
    <submittedName>
        <fullName evidence="1">DUF692 domain-containing protein</fullName>
    </submittedName>
</protein>
<keyword evidence="2" id="KW-1185">Reference proteome</keyword>
<dbReference type="Proteomes" id="UP001139095">
    <property type="component" value="Unassembled WGS sequence"/>
</dbReference>
<reference evidence="1" key="1">
    <citation type="submission" date="2021-10" db="EMBL/GenBank/DDBJ databases">
        <title>Marinomonas pontica sp. nov., isolated from the Black Sea.</title>
        <authorList>
            <person name="Zhao L.-H."/>
            <person name="Xue J.-H."/>
        </authorList>
    </citation>
    <scope>NUCLEOTIDE SEQUENCE</scope>
    <source>
        <strain evidence="1">E8</strain>
    </source>
</reference>
<dbReference type="PANTHER" id="PTHR42194:SF1">
    <property type="entry name" value="UPF0276 PROTEIN HI_1600"/>
    <property type="match status" value="1"/>
</dbReference>
<accession>A0A9X1IMQ2</accession>
<dbReference type="Gene3D" id="3.20.20.150">
    <property type="entry name" value="Divalent-metal-dependent TIM barrel enzymes"/>
    <property type="match status" value="1"/>
</dbReference>
<dbReference type="EMBL" id="JAJATW010000012">
    <property type="protein sequence ID" value="MCB5162127.1"/>
    <property type="molecule type" value="Genomic_DNA"/>
</dbReference>
<proteinExistence type="predicted"/>
<comment type="caution">
    <text evidence="1">The sequence shown here is derived from an EMBL/GenBank/DDBJ whole genome shotgun (WGS) entry which is preliminary data.</text>
</comment>
<gene>
    <name evidence="1" type="ORF">LG368_09455</name>
</gene>
<name>A0A9X1IMQ2_9GAMM</name>
<dbReference type="PANTHER" id="PTHR42194">
    <property type="entry name" value="UPF0276 PROTEIN HI_1600"/>
    <property type="match status" value="1"/>
</dbReference>
<dbReference type="NCBIfam" id="NF003818">
    <property type="entry name" value="PRK05409.1"/>
    <property type="match status" value="1"/>
</dbReference>
<dbReference type="InterPro" id="IPR007801">
    <property type="entry name" value="MbnB/TglH/ChrH"/>
</dbReference>
<evidence type="ECO:0000313" key="2">
    <source>
        <dbReference type="Proteomes" id="UP001139095"/>
    </source>
</evidence>